<evidence type="ECO:0000313" key="3">
    <source>
        <dbReference type="Proteomes" id="UP000775877"/>
    </source>
</evidence>
<dbReference type="EMBL" id="JAGQLJ010000025">
    <property type="protein sequence ID" value="MCA9380896.1"/>
    <property type="molecule type" value="Genomic_DNA"/>
</dbReference>
<reference evidence="2" key="1">
    <citation type="submission" date="2020-04" db="EMBL/GenBank/DDBJ databases">
        <authorList>
            <person name="Zhang T."/>
        </authorList>
    </citation>
    <scope>NUCLEOTIDE SEQUENCE</scope>
    <source>
        <strain evidence="2">HKST-UBA13</strain>
    </source>
</reference>
<sequence>MFNLNSLTHKQIVNYLRIMYPAWMIVGMFSLLYIPSLIIGENASETANNIIQNETTFRLGIAAGLITQLFQIIVVLFLYKLFASVDKGMAKFLIVVALIGVPISMASYAFKLGAVELVHGESYLSSFSTDQLQSLAMYAFNLSEHMVEIASIFWGIWLLPIGYLVIKSKYMPKFIGWALYAGGIGYLISAFTNFIMPGAEALLSIAEVLTFGEMIFIFWLFFKGIKIK</sequence>
<accession>A0A955L1I9</accession>
<gene>
    <name evidence="2" type="ORF">KC678_01390</name>
</gene>
<proteinExistence type="predicted"/>
<reference evidence="2" key="2">
    <citation type="journal article" date="2021" name="Microbiome">
        <title>Successional dynamics and alternative stable states in a saline activated sludge microbial community over 9 years.</title>
        <authorList>
            <person name="Wang Y."/>
            <person name="Ye J."/>
            <person name="Ju F."/>
            <person name="Liu L."/>
            <person name="Boyd J.A."/>
            <person name="Deng Y."/>
            <person name="Parks D.H."/>
            <person name="Jiang X."/>
            <person name="Yin X."/>
            <person name="Woodcroft B.J."/>
            <person name="Tyson G.W."/>
            <person name="Hugenholtz P."/>
            <person name="Polz M.F."/>
            <person name="Zhang T."/>
        </authorList>
    </citation>
    <scope>NUCLEOTIDE SEQUENCE</scope>
    <source>
        <strain evidence="2">HKST-UBA13</strain>
    </source>
</reference>
<feature type="transmembrane region" description="Helical" evidence="1">
    <location>
        <begin position="202"/>
        <end position="222"/>
    </location>
</feature>
<dbReference type="InterPro" id="IPR025495">
    <property type="entry name" value="DUF4386"/>
</dbReference>
<feature type="transmembrane region" description="Helical" evidence="1">
    <location>
        <begin position="59"/>
        <end position="79"/>
    </location>
</feature>
<keyword evidence="1" id="KW-0812">Transmembrane</keyword>
<evidence type="ECO:0000313" key="2">
    <source>
        <dbReference type="EMBL" id="MCA9380896.1"/>
    </source>
</evidence>
<dbReference type="Proteomes" id="UP000775877">
    <property type="component" value="Unassembled WGS sequence"/>
</dbReference>
<keyword evidence="1" id="KW-1133">Transmembrane helix</keyword>
<evidence type="ECO:0000256" key="1">
    <source>
        <dbReference type="SAM" id="Phobius"/>
    </source>
</evidence>
<keyword evidence="1" id="KW-0472">Membrane</keyword>
<comment type="caution">
    <text evidence="2">The sequence shown here is derived from an EMBL/GenBank/DDBJ whole genome shotgun (WGS) entry which is preliminary data.</text>
</comment>
<dbReference type="AlphaFoldDB" id="A0A955L1I9"/>
<feature type="transmembrane region" description="Helical" evidence="1">
    <location>
        <begin position="145"/>
        <end position="165"/>
    </location>
</feature>
<feature type="transmembrane region" description="Helical" evidence="1">
    <location>
        <begin position="177"/>
        <end position="196"/>
    </location>
</feature>
<feature type="transmembrane region" description="Helical" evidence="1">
    <location>
        <begin position="20"/>
        <end position="39"/>
    </location>
</feature>
<dbReference type="Pfam" id="PF14329">
    <property type="entry name" value="DUF4386"/>
    <property type="match status" value="1"/>
</dbReference>
<feature type="transmembrane region" description="Helical" evidence="1">
    <location>
        <begin position="91"/>
        <end position="110"/>
    </location>
</feature>
<name>A0A955L1I9_9BACT</name>
<organism evidence="2 3">
    <name type="scientific">Candidatus Dojkabacteria bacterium</name>
    <dbReference type="NCBI Taxonomy" id="2099670"/>
    <lineage>
        <taxon>Bacteria</taxon>
        <taxon>Candidatus Dojkabacteria</taxon>
    </lineage>
</organism>
<protein>
    <submittedName>
        <fullName evidence="2">DUF4386 domain-containing protein</fullName>
    </submittedName>
</protein>